<reference evidence="1" key="1">
    <citation type="submission" date="2021-04" db="EMBL/GenBank/DDBJ databases">
        <title>Isolation of p-tert-butylphenol degrading bacteria Sphingobium phenoxybenzoativorans Tas13 from active sludge.</title>
        <authorList>
            <person name="Li Y."/>
        </authorList>
    </citation>
    <scope>NUCLEOTIDE SEQUENCE</scope>
    <source>
        <strain evidence="1">Tas13</strain>
    </source>
</reference>
<dbReference type="EMBL" id="CP073910">
    <property type="protein sequence ID" value="QUT08341.1"/>
    <property type="molecule type" value="Genomic_DNA"/>
</dbReference>
<dbReference type="AlphaFoldDB" id="A0A975KBG6"/>
<dbReference type="Proteomes" id="UP000681425">
    <property type="component" value="Chromosome"/>
</dbReference>
<dbReference type="KEGG" id="spph:KFK14_18125"/>
<sequence>MDAASNAKGLAAAEINIGQAARANLRNTPEISYLTRPEKPGGSVSHGGLFRFTVKEAGTYRVALGSGAWIDVLEGKSAIQSTAHGHGPECSGIRKMVDFPLKPGRHVLQIAANGDAALPLMIIRMP</sequence>
<proteinExistence type="predicted"/>
<keyword evidence="2" id="KW-1185">Reference proteome</keyword>
<evidence type="ECO:0000313" key="2">
    <source>
        <dbReference type="Proteomes" id="UP000681425"/>
    </source>
</evidence>
<accession>A0A975KBG6</accession>
<protein>
    <submittedName>
        <fullName evidence="1">Homogentisate 1,2-dioxygenase</fullName>
    </submittedName>
</protein>
<name>A0A975KBG6_9SPHN</name>
<evidence type="ECO:0000313" key="1">
    <source>
        <dbReference type="EMBL" id="QUT08341.1"/>
    </source>
</evidence>
<gene>
    <name evidence="1" type="ORF">KFK14_18125</name>
</gene>
<organism evidence="1 2">
    <name type="scientific">Sphingobium phenoxybenzoativorans</name>
    <dbReference type="NCBI Taxonomy" id="1592790"/>
    <lineage>
        <taxon>Bacteria</taxon>
        <taxon>Pseudomonadati</taxon>
        <taxon>Pseudomonadota</taxon>
        <taxon>Alphaproteobacteria</taxon>
        <taxon>Sphingomonadales</taxon>
        <taxon>Sphingomonadaceae</taxon>
        <taxon>Sphingobium</taxon>
    </lineage>
</organism>